<keyword evidence="2" id="KW-1185">Reference proteome</keyword>
<comment type="caution">
    <text evidence="1">The sequence shown here is derived from an EMBL/GenBank/DDBJ whole genome shotgun (WGS) entry which is preliminary data.</text>
</comment>
<reference evidence="1 2" key="1">
    <citation type="submission" date="2016-04" db="EMBL/GenBank/DDBJ databases">
        <authorList>
            <person name="Evans L.H."/>
            <person name="Alamgir A."/>
            <person name="Owens N."/>
            <person name="Weber N.D."/>
            <person name="Virtaneva K."/>
            <person name="Barbian K."/>
            <person name="Babar A."/>
            <person name="Rosenke K."/>
        </authorList>
    </citation>
    <scope>NUCLEOTIDE SEQUENCE [LARGE SCALE GENOMIC DNA]</scope>
    <source>
        <strain evidence="1 2">IFM 0406</strain>
    </source>
</reference>
<protein>
    <submittedName>
        <fullName evidence="1">Uncharacterized protein</fullName>
    </submittedName>
</protein>
<gene>
    <name evidence="1" type="ORF">AWN90_09480</name>
</gene>
<organism evidence="1 2">
    <name type="scientific">Nocardia terpenica</name>
    <dbReference type="NCBI Taxonomy" id="455432"/>
    <lineage>
        <taxon>Bacteria</taxon>
        <taxon>Bacillati</taxon>
        <taxon>Actinomycetota</taxon>
        <taxon>Actinomycetes</taxon>
        <taxon>Mycobacteriales</taxon>
        <taxon>Nocardiaceae</taxon>
        <taxon>Nocardia</taxon>
    </lineage>
</organism>
<dbReference type="EMBL" id="LWGR01000021">
    <property type="protein sequence ID" value="KZM68161.1"/>
    <property type="molecule type" value="Genomic_DNA"/>
</dbReference>
<sequence>MAILRAAVAASLSARSLAPLVRFGSTDSAGLSGLGALGAGGGGTAAANAVAALYIESRRKPTDSATWPMRSPASASFIAARCAASPDAPSHRPSSTRPTPMRCSWKILAMVVDVLAQLVTRSHRADLSMLLAAW</sequence>
<name>A0A164H359_9NOCA</name>
<evidence type="ECO:0000313" key="2">
    <source>
        <dbReference type="Proteomes" id="UP000076512"/>
    </source>
</evidence>
<evidence type="ECO:0000313" key="1">
    <source>
        <dbReference type="EMBL" id="KZM68161.1"/>
    </source>
</evidence>
<proteinExistence type="predicted"/>
<dbReference type="Proteomes" id="UP000076512">
    <property type="component" value="Unassembled WGS sequence"/>
</dbReference>
<dbReference type="AlphaFoldDB" id="A0A164H359"/>
<accession>A0A164H359</accession>